<feature type="signal peptide" evidence="4">
    <location>
        <begin position="1"/>
        <end position="23"/>
    </location>
</feature>
<protein>
    <recommendedName>
        <fullName evidence="5">Ig-like domain-containing protein</fullName>
    </recommendedName>
</protein>
<dbReference type="InterPro" id="IPR007110">
    <property type="entry name" value="Ig-like_dom"/>
</dbReference>
<dbReference type="PROSITE" id="PS50835">
    <property type="entry name" value="IG_LIKE"/>
    <property type="match status" value="2"/>
</dbReference>
<dbReference type="SMART" id="SM00408">
    <property type="entry name" value="IGc2"/>
    <property type="match status" value="2"/>
</dbReference>
<dbReference type="SUPFAM" id="SSF48726">
    <property type="entry name" value="Immunoglobulin"/>
    <property type="match status" value="2"/>
</dbReference>
<dbReference type="InterPro" id="IPR003599">
    <property type="entry name" value="Ig_sub"/>
</dbReference>
<keyword evidence="3" id="KW-1133">Transmembrane helix</keyword>
<evidence type="ECO:0000256" key="4">
    <source>
        <dbReference type="SAM" id="SignalP"/>
    </source>
</evidence>
<dbReference type="InterPro" id="IPR003598">
    <property type="entry name" value="Ig_sub2"/>
</dbReference>
<evidence type="ECO:0000256" key="1">
    <source>
        <dbReference type="ARBA" id="ARBA00023157"/>
    </source>
</evidence>
<keyword evidence="1" id="KW-1015">Disulfide bond</keyword>
<keyword evidence="4" id="KW-0732">Signal</keyword>
<evidence type="ECO:0000256" key="3">
    <source>
        <dbReference type="SAM" id="Phobius"/>
    </source>
</evidence>
<reference evidence="6" key="1">
    <citation type="submission" date="2025-08" db="UniProtKB">
        <authorList>
            <consortium name="Ensembl"/>
        </authorList>
    </citation>
    <scope>IDENTIFICATION</scope>
</reference>
<accession>A0A8C5R024</accession>
<evidence type="ECO:0000313" key="7">
    <source>
        <dbReference type="Proteomes" id="UP000694569"/>
    </source>
</evidence>
<dbReference type="Ensembl" id="ENSLLET00000047353.1">
    <property type="protein sequence ID" value="ENSLLEP00000045531.1"/>
    <property type="gene ID" value="ENSLLEG00000028907.1"/>
</dbReference>
<dbReference type="InterPro" id="IPR036179">
    <property type="entry name" value="Ig-like_dom_sf"/>
</dbReference>
<dbReference type="InterPro" id="IPR013783">
    <property type="entry name" value="Ig-like_fold"/>
</dbReference>
<name>A0A8C5R024_9ANUR</name>
<keyword evidence="3" id="KW-0472">Membrane</keyword>
<dbReference type="InterPro" id="IPR050412">
    <property type="entry name" value="Ig-like_Receptors_ImmuneReg"/>
</dbReference>
<dbReference type="PANTHER" id="PTHR11738:SF191">
    <property type="entry name" value="IG-LIKE RECEPTOR 4"/>
    <property type="match status" value="1"/>
</dbReference>
<evidence type="ECO:0000313" key="6">
    <source>
        <dbReference type="Ensembl" id="ENSLLEP00000045531.1"/>
    </source>
</evidence>
<dbReference type="Pfam" id="PF13895">
    <property type="entry name" value="Ig_2"/>
    <property type="match status" value="1"/>
</dbReference>
<dbReference type="AlphaFoldDB" id="A0A8C5R024"/>
<keyword evidence="3" id="KW-0812">Transmembrane</keyword>
<reference evidence="6" key="2">
    <citation type="submission" date="2025-09" db="UniProtKB">
        <authorList>
            <consortium name="Ensembl"/>
        </authorList>
    </citation>
    <scope>IDENTIFICATION</scope>
</reference>
<dbReference type="OrthoDB" id="9808644at2759"/>
<evidence type="ECO:0000259" key="5">
    <source>
        <dbReference type="PROSITE" id="PS50835"/>
    </source>
</evidence>
<sequence length="372" mass="41747">MSSFVSFIGSVTCCCLVMHQVSGEGLPKPTLTYMKDIPKNVVVIGDKIDVTCQTASSDAQAFFLKQTKGLETTWRNQSTDTFTFNEIQQSQSGDYACFYCDQMGSKCSEDSNRVYIYVRDEFPRPDISISPRRIVLAGDSATITCKTSFTNIAFSIYKGDTRIDEYPNGKSTISYDIKNADQTHAGAYTCRFRRTLENSKQIVSSESNPMHVKVEDLSKPSIADEIDPNGHKIRFYCAAASKNQILSFQLLSEKNGIEMQTKMKDVRNATFIIDKPTRTTKYFCNYRVKIDFDMAYSRSSDVRVVTGKDYTAINITRLLFSAVILVLLGVILWKESVNFTKSEDEYPPKPPSARGRSASLAEDTEVVCQSDV</sequence>
<feature type="region of interest" description="Disordered" evidence="2">
    <location>
        <begin position="341"/>
        <end position="372"/>
    </location>
</feature>
<feature type="domain" description="Ig-like" evidence="5">
    <location>
        <begin position="29"/>
        <end position="97"/>
    </location>
</feature>
<dbReference type="PANTHER" id="PTHR11738">
    <property type="entry name" value="MHC CLASS I NK CELL RECEPTOR"/>
    <property type="match status" value="1"/>
</dbReference>
<dbReference type="GeneTree" id="ENSGT01010000229045"/>
<dbReference type="Proteomes" id="UP000694569">
    <property type="component" value="Unplaced"/>
</dbReference>
<dbReference type="GO" id="GO:0002764">
    <property type="term" value="P:immune response-regulating signaling pathway"/>
    <property type="evidence" value="ECO:0007669"/>
    <property type="project" value="TreeGrafter"/>
</dbReference>
<dbReference type="Gene3D" id="2.60.40.10">
    <property type="entry name" value="Immunoglobulins"/>
    <property type="match status" value="2"/>
</dbReference>
<evidence type="ECO:0000256" key="2">
    <source>
        <dbReference type="SAM" id="MobiDB-lite"/>
    </source>
</evidence>
<proteinExistence type="predicted"/>
<dbReference type="SMART" id="SM00409">
    <property type="entry name" value="IG"/>
    <property type="match status" value="2"/>
</dbReference>
<feature type="transmembrane region" description="Helical" evidence="3">
    <location>
        <begin position="315"/>
        <end position="333"/>
    </location>
</feature>
<keyword evidence="7" id="KW-1185">Reference proteome</keyword>
<feature type="domain" description="Ig-like" evidence="5">
    <location>
        <begin position="125"/>
        <end position="203"/>
    </location>
</feature>
<organism evidence="6 7">
    <name type="scientific">Leptobrachium leishanense</name>
    <name type="common">Leishan spiny toad</name>
    <dbReference type="NCBI Taxonomy" id="445787"/>
    <lineage>
        <taxon>Eukaryota</taxon>
        <taxon>Metazoa</taxon>
        <taxon>Chordata</taxon>
        <taxon>Craniata</taxon>
        <taxon>Vertebrata</taxon>
        <taxon>Euteleostomi</taxon>
        <taxon>Amphibia</taxon>
        <taxon>Batrachia</taxon>
        <taxon>Anura</taxon>
        <taxon>Pelobatoidea</taxon>
        <taxon>Megophryidae</taxon>
        <taxon>Leptobrachium</taxon>
    </lineage>
</organism>
<feature type="chain" id="PRO_5034863049" description="Ig-like domain-containing protein" evidence="4">
    <location>
        <begin position="24"/>
        <end position="372"/>
    </location>
</feature>